<feature type="domain" description="Leucine-binding protein" evidence="6">
    <location>
        <begin position="34"/>
        <end position="369"/>
    </location>
</feature>
<dbReference type="KEGG" id="hdh:G5B40_15435"/>
<dbReference type="RefSeq" id="WP_165100325.1">
    <property type="nucleotide sequence ID" value="NZ_CP049056.1"/>
</dbReference>
<dbReference type="Proteomes" id="UP000503336">
    <property type="component" value="Chromosome"/>
</dbReference>
<name>A0A7L5BZ02_9RHOB</name>
<evidence type="ECO:0000256" key="4">
    <source>
        <dbReference type="ARBA" id="ARBA00022970"/>
    </source>
</evidence>
<evidence type="ECO:0000256" key="5">
    <source>
        <dbReference type="SAM" id="SignalP"/>
    </source>
</evidence>
<keyword evidence="3 5" id="KW-0732">Signal</keyword>
<evidence type="ECO:0000256" key="1">
    <source>
        <dbReference type="ARBA" id="ARBA00010062"/>
    </source>
</evidence>
<dbReference type="PANTHER" id="PTHR30483">
    <property type="entry name" value="LEUCINE-SPECIFIC-BINDING PROTEIN"/>
    <property type="match status" value="1"/>
</dbReference>
<dbReference type="SUPFAM" id="SSF53822">
    <property type="entry name" value="Periplasmic binding protein-like I"/>
    <property type="match status" value="1"/>
</dbReference>
<evidence type="ECO:0000313" key="8">
    <source>
        <dbReference type="Proteomes" id="UP000503336"/>
    </source>
</evidence>
<protein>
    <submittedName>
        <fullName evidence="7">ABC transporter substrate-binding protein</fullName>
    </submittedName>
</protein>
<dbReference type="PANTHER" id="PTHR30483:SF37">
    <property type="entry name" value="ABC TRANSPORTER SUBSTRATE-BINDING PROTEIN"/>
    <property type="match status" value="1"/>
</dbReference>
<accession>A0A7L5BZ02</accession>
<evidence type="ECO:0000259" key="6">
    <source>
        <dbReference type="Pfam" id="PF13458"/>
    </source>
</evidence>
<reference evidence="7 8" key="1">
    <citation type="submission" date="2020-02" db="EMBL/GenBank/DDBJ databases">
        <title>complete genome sequence of Rhodobacteraceae bacterium.</title>
        <authorList>
            <person name="Park J."/>
            <person name="Kim Y.-S."/>
            <person name="Kim K.-H."/>
        </authorList>
    </citation>
    <scope>NUCLEOTIDE SEQUENCE [LARGE SCALE GENOMIC DNA]</scope>
    <source>
        <strain evidence="7 8">RR4-56</strain>
    </source>
</reference>
<dbReference type="CDD" id="cd06330">
    <property type="entry name" value="PBP1_As_SBP-like"/>
    <property type="match status" value="1"/>
</dbReference>
<gene>
    <name evidence="7" type="ORF">G5B40_15435</name>
</gene>
<keyword evidence="2" id="KW-0813">Transport</keyword>
<evidence type="ECO:0000256" key="3">
    <source>
        <dbReference type="ARBA" id="ARBA00022729"/>
    </source>
</evidence>
<dbReference type="Gene3D" id="3.40.50.2300">
    <property type="match status" value="2"/>
</dbReference>
<dbReference type="EMBL" id="CP049056">
    <property type="protein sequence ID" value="QIE56701.1"/>
    <property type="molecule type" value="Genomic_DNA"/>
</dbReference>
<comment type="similarity">
    <text evidence="1">Belongs to the leucine-binding protein family.</text>
</comment>
<keyword evidence="8" id="KW-1185">Reference proteome</keyword>
<dbReference type="PRINTS" id="PR00337">
    <property type="entry name" value="LEUILEVALBP"/>
</dbReference>
<organism evidence="7 8">
    <name type="scientific">Pikeienuella piscinae</name>
    <dbReference type="NCBI Taxonomy" id="2748098"/>
    <lineage>
        <taxon>Bacteria</taxon>
        <taxon>Pseudomonadati</taxon>
        <taxon>Pseudomonadota</taxon>
        <taxon>Alphaproteobacteria</taxon>
        <taxon>Rhodobacterales</taxon>
        <taxon>Paracoccaceae</taxon>
        <taxon>Pikeienuella</taxon>
    </lineage>
</organism>
<feature type="chain" id="PRO_5029603102" evidence="5">
    <location>
        <begin position="31"/>
        <end position="408"/>
    </location>
</feature>
<dbReference type="InterPro" id="IPR051010">
    <property type="entry name" value="BCAA_transport"/>
</dbReference>
<feature type="signal peptide" evidence="5">
    <location>
        <begin position="1"/>
        <end position="30"/>
    </location>
</feature>
<dbReference type="Pfam" id="PF13458">
    <property type="entry name" value="Peripla_BP_6"/>
    <property type="match status" value="1"/>
</dbReference>
<keyword evidence="4" id="KW-0029">Amino-acid transport</keyword>
<evidence type="ECO:0000313" key="7">
    <source>
        <dbReference type="EMBL" id="QIE56701.1"/>
    </source>
</evidence>
<dbReference type="AlphaFoldDB" id="A0A7L5BZ02"/>
<dbReference type="GO" id="GO:0006865">
    <property type="term" value="P:amino acid transport"/>
    <property type="evidence" value="ECO:0007669"/>
    <property type="project" value="UniProtKB-KW"/>
</dbReference>
<proteinExistence type="inferred from homology"/>
<sequence>MTSKRFTRRGAALIAAGVFAGAIAIGAAGAEEKPIKIGLTTDLTGIAASYAQAQVDSVQMAIDEINEAGGVKGRKFELLVRDSKLKPELGSSLTRDLIVREKIDYLIGPDASSVGVAVTGVAKQYKKVVVMTIPNTPRLVGELFHPYFFTIVPSGTMLARAMAEGIGPDNDKIAFIGGDYEASHQAIKYFGDWLAKVNPKAEIIDEQWPKLGEPDFTPYITQLMSAEPEIVFSYLWGADLITFIKQAKPYGFFEKTKFATLLFLDDLVALGDDMPDGILGQMYAPPFGTKSEKMDAFIKRFEDKYGHYPSDWAVMGYDGMKILAQGIANAKSWDSDDVAAAIQSHEYDGLQGVVTFRDVDHQGNVPSFLGTTGTVEGLPFKALVDIKRIDAETVMPTPEEILQQRSGG</sequence>
<dbReference type="InterPro" id="IPR000709">
    <property type="entry name" value="Leu_Ile_Val-bd"/>
</dbReference>
<dbReference type="InterPro" id="IPR028082">
    <property type="entry name" value="Peripla_BP_I"/>
</dbReference>
<evidence type="ECO:0000256" key="2">
    <source>
        <dbReference type="ARBA" id="ARBA00022448"/>
    </source>
</evidence>
<dbReference type="InterPro" id="IPR028081">
    <property type="entry name" value="Leu-bd"/>
</dbReference>